<organism evidence="3 4">
    <name type="scientific">Scleroderma citrinum Foug A</name>
    <dbReference type="NCBI Taxonomy" id="1036808"/>
    <lineage>
        <taxon>Eukaryota</taxon>
        <taxon>Fungi</taxon>
        <taxon>Dikarya</taxon>
        <taxon>Basidiomycota</taxon>
        <taxon>Agaricomycotina</taxon>
        <taxon>Agaricomycetes</taxon>
        <taxon>Agaricomycetidae</taxon>
        <taxon>Boletales</taxon>
        <taxon>Sclerodermatineae</taxon>
        <taxon>Sclerodermataceae</taxon>
        <taxon>Scleroderma</taxon>
    </lineage>
</organism>
<dbReference type="GO" id="GO:0009927">
    <property type="term" value="F:histidine phosphotransfer kinase activity"/>
    <property type="evidence" value="ECO:0007669"/>
    <property type="project" value="InterPro"/>
</dbReference>
<sequence>MVAFGQILELDDDDHGFSSSMVEEYFTQAQATFKKMDDAFVNKDLMELSSLGHFLKGSSASIGVVQVEHTCEEIQHLGKQTDPISKEAKLSAEDALAKIMPLLSRVKTEYKAAANWLEPYRNA</sequence>
<evidence type="ECO:0000259" key="2">
    <source>
        <dbReference type="PROSITE" id="PS50894"/>
    </source>
</evidence>
<dbReference type="PANTHER" id="PTHR28242">
    <property type="entry name" value="PHOSPHORELAY INTERMEDIATE PROTEIN YPD1"/>
    <property type="match status" value="1"/>
</dbReference>
<dbReference type="AlphaFoldDB" id="A0A0C3E1G3"/>
<dbReference type="GO" id="GO:0000160">
    <property type="term" value="P:phosphorelay signal transduction system"/>
    <property type="evidence" value="ECO:0007669"/>
    <property type="project" value="InterPro"/>
</dbReference>
<keyword evidence="4" id="KW-1185">Reference proteome</keyword>
<evidence type="ECO:0000313" key="3">
    <source>
        <dbReference type="EMBL" id="KIM66605.1"/>
    </source>
</evidence>
<proteinExistence type="predicted"/>
<evidence type="ECO:0000313" key="4">
    <source>
        <dbReference type="Proteomes" id="UP000053989"/>
    </source>
</evidence>
<dbReference type="GO" id="GO:0005737">
    <property type="term" value="C:cytoplasm"/>
    <property type="evidence" value="ECO:0007669"/>
    <property type="project" value="TreeGrafter"/>
</dbReference>
<keyword evidence="1" id="KW-0597">Phosphoprotein</keyword>
<dbReference type="SUPFAM" id="SSF47226">
    <property type="entry name" value="Histidine-containing phosphotransfer domain, HPT domain"/>
    <property type="match status" value="1"/>
</dbReference>
<dbReference type="InterPro" id="IPR008207">
    <property type="entry name" value="Sig_transdc_His_kin_Hpt_dom"/>
</dbReference>
<dbReference type="GO" id="GO:0005634">
    <property type="term" value="C:nucleus"/>
    <property type="evidence" value="ECO:0007669"/>
    <property type="project" value="TreeGrafter"/>
</dbReference>
<dbReference type="STRING" id="1036808.A0A0C3E1G3"/>
<dbReference type="InParanoid" id="A0A0C3E1G3"/>
<name>A0A0C3E1G3_9AGAM</name>
<gene>
    <name evidence="3" type="ORF">SCLCIDRAFT_292375</name>
</gene>
<evidence type="ECO:0000256" key="1">
    <source>
        <dbReference type="PROSITE-ProRule" id="PRU00110"/>
    </source>
</evidence>
<dbReference type="InterPro" id="IPR045871">
    <property type="entry name" value="AHP1-5/YPD1"/>
</dbReference>
<dbReference type="PROSITE" id="PS50894">
    <property type="entry name" value="HPT"/>
    <property type="match status" value="1"/>
</dbReference>
<reference evidence="3 4" key="1">
    <citation type="submission" date="2014-04" db="EMBL/GenBank/DDBJ databases">
        <authorList>
            <consortium name="DOE Joint Genome Institute"/>
            <person name="Kuo A."/>
            <person name="Kohler A."/>
            <person name="Nagy L.G."/>
            <person name="Floudas D."/>
            <person name="Copeland A."/>
            <person name="Barry K.W."/>
            <person name="Cichocki N."/>
            <person name="Veneault-Fourrey C."/>
            <person name="LaButti K."/>
            <person name="Lindquist E.A."/>
            <person name="Lipzen A."/>
            <person name="Lundell T."/>
            <person name="Morin E."/>
            <person name="Murat C."/>
            <person name="Sun H."/>
            <person name="Tunlid A."/>
            <person name="Henrissat B."/>
            <person name="Grigoriev I.V."/>
            <person name="Hibbett D.S."/>
            <person name="Martin F."/>
            <person name="Nordberg H.P."/>
            <person name="Cantor M.N."/>
            <person name="Hua S.X."/>
        </authorList>
    </citation>
    <scope>NUCLEOTIDE SEQUENCE [LARGE SCALE GENOMIC DNA]</scope>
    <source>
        <strain evidence="3 4">Foug A</strain>
    </source>
</reference>
<feature type="domain" description="HPt" evidence="2">
    <location>
        <begin position="14"/>
        <end position="120"/>
    </location>
</feature>
<dbReference type="Gene3D" id="1.20.120.160">
    <property type="entry name" value="HPT domain"/>
    <property type="match status" value="1"/>
</dbReference>
<reference evidence="4" key="2">
    <citation type="submission" date="2015-01" db="EMBL/GenBank/DDBJ databases">
        <title>Evolutionary Origins and Diversification of the Mycorrhizal Mutualists.</title>
        <authorList>
            <consortium name="DOE Joint Genome Institute"/>
            <consortium name="Mycorrhizal Genomics Consortium"/>
            <person name="Kohler A."/>
            <person name="Kuo A."/>
            <person name="Nagy L.G."/>
            <person name="Floudas D."/>
            <person name="Copeland A."/>
            <person name="Barry K.W."/>
            <person name="Cichocki N."/>
            <person name="Veneault-Fourrey C."/>
            <person name="LaButti K."/>
            <person name="Lindquist E.A."/>
            <person name="Lipzen A."/>
            <person name="Lundell T."/>
            <person name="Morin E."/>
            <person name="Murat C."/>
            <person name="Riley R."/>
            <person name="Ohm R."/>
            <person name="Sun H."/>
            <person name="Tunlid A."/>
            <person name="Henrissat B."/>
            <person name="Grigoriev I.V."/>
            <person name="Hibbett D.S."/>
            <person name="Martin F."/>
        </authorList>
    </citation>
    <scope>NUCLEOTIDE SEQUENCE [LARGE SCALE GENOMIC DNA]</scope>
    <source>
        <strain evidence="4">Foug A</strain>
    </source>
</reference>
<dbReference type="Proteomes" id="UP000053989">
    <property type="component" value="Unassembled WGS sequence"/>
</dbReference>
<dbReference type="SMART" id="SM00073">
    <property type="entry name" value="HPT"/>
    <property type="match status" value="1"/>
</dbReference>
<dbReference type="OrthoDB" id="1673781at2759"/>
<dbReference type="Pfam" id="PF01627">
    <property type="entry name" value="Hpt"/>
    <property type="match status" value="1"/>
</dbReference>
<dbReference type="CDD" id="cd00088">
    <property type="entry name" value="HPT"/>
    <property type="match status" value="1"/>
</dbReference>
<dbReference type="GO" id="GO:0043424">
    <property type="term" value="F:protein histidine kinase binding"/>
    <property type="evidence" value="ECO:0007669"/>
    <property type="project" value="InterPro"/>
</dbReference>
<dbReference type="InterPro" id="IPR036641">
    <property type="entry name" value="HPT_dom_sf"/>
</dbReference>
<accession>A0A0C3E1G3</accession>
<dbReference type="HOGENOM" id="CLU_085158_2_1_1"/>
<protein>
    <recommendedName>
        <fullName evidence="2">HPt domain-containing protein</fullName>
    </recommendedName>
</protein>
<feature type="modified residue" description="Phosphohistidine" evidence="1">
    <location>
        <position position="53"/>
    </location>
</feature>
<dbReference type="PANTHER" id="PTHR28242:SF52">
    <property type="entry name" value="PHOSPHORELAY INTERMEDIATE PROTEIN YPD1"/>
    <property type="match status" value="1"/>
</dbReference>
<dbReference type="EMBL" id="KN822016">
    <property type="protein sequence ID" value="KIM66605.1"/>
    <property type="molecule type" value="Genomic_DNA"/>
</dbReference>